<comment type="caution">
    <text evidence="4">The sequence shown here is derived from an EMBL/GenBank/DDBJ whole genome shotgun (WGS) entry which is preliminary data.</text>
</comment>
<dbReference type="Pfam" id="PF02752">
    <property type="entry name" value="Arrestin_C"/>
    <property type="match status" value="1"/>
</dbReference>
<protein>
    <submittedName>
        <fullName evidence="4">Arrestin domain-containing protein 3</fullName>
    </submittedName>
</protein>
<reference evidence="4" key="1">
    <citation type="submission" date="2021-10" db="EMBL/GenBank/DDBJ databases">
        <title>Tropical sea cucumber genome reveals ecological adaptation and Cuvierian tubules defense mechanism.</title>
        <authorList>
            <person name="Chen T."/>
        </authorList>
    </citation>
    <scope>NUCLEOTIDE SEQUENCE</scope>
    <source>
        <strain evidence="4">Nanhai2018</strain>
        <tissue evidence="4">Muscle</tissue>
    </source>
</reference>
<dbReference type="InterPro" id="IPR014752">
    <property type="entry name" value="Arrestin-like_C"/>
</dbReference>
<proteinExistence type="inferred from homology"/>
<dbReference type="InterPro" id="IPR014756">
    <property type="entry name" value="Ig_E-set"/>
</dbReference>
<name>A0A9Q1H1B1_HOLLE</name>
<organism evidence="4 5">
    <name type="scientific">Holothuria leucospilota</name>
    <name type="common">Black long sea cucumber</name>
    <name type="synonym">Mertensiothuria leucospilota</name>
    <dbReference type="NCBI Taxonomy" id="206669"/>
    <lineage>
        <taxon>Eukaryota</taxon>
        <taxon>Metazoa</taxon>
        <taxon>Echinodermata</taxon>
        <taxon>Eleutherozoa</taxon>
        <taxon>Echinozoa</taxon>
        <taxon>Holothuroidea</taxon>
        <taxon>Aspidochirotacea</taxon>
        <taxon>Aspidochirotida</taxon>
        <taxon>Holothuriidae</taxon>
        <taxon>Holothuria</taxon>
    </lineage>
</organism>
<dbReference type="OrthoDB" id="2333384at2759"/>
<dbReference type="PANTHER" id="PTHR11188">
    <property type="entry name" value="ARRESTIN DOMAIN CONTAINING PROTEIN"/>
    <property type="match status" value="1"/>
</dbReference>
<dbReference type="Gene3D" id="2.60.40.640">
    <property type="match status" value="2"/>
</dbReference>
<dbReference type="InterPro" id="IPR050357">
    <property type="entry name" value="Arrestin_domain-protein"/>
</dbReference>
<dbReference type="SMART" id="SM01017">
    <property type="entry name" value="Arrestin_C"/>
    <property type="match status" value="1"/>
</dbReference>
<feature type="region of interest" description="Disordered" evidence="2">
    <location>
        <begin position="331"/>
        <end position="356"/>
    </location>
</feature>
<feature type="domain" description="Arrestin C-terminal-like" evidence="3">
    <location>
        <begin position="180"/>
        <end position="316"/>
    </location>
</feature>
<feature type="compositionally biased region" description="Basic and acidic residues" evidence="2">
    <location>
        <begin position="402"/>
        <end position="417"/>
    </location>
</feature>
<dbReference type="InterPro" id="IPR011021">
    <property type="entry name" value="Arrestin-like_N"/>
</dbReference>
<dbReference type="InterPro" id="IPR011022">
    <property type="entry name" value="Arrestin_C-like"/>
</dbReference>
<dbReference type="EMBL" id="JAIZAY010000014">
    <property type="protein sequence ID" value="KAJ8029518.1"/>
    <property type="molecule type" value="Genomic_DNA"/>
</dbReference>
<evidence type="ECO:0000256" key="1">
    <source>
        <dbReference type="ARBA" id="ARBA00005298"/>
    </source>
</evidence>
<dbReference type="GO" id="GO:0015031">
    <property type="term" value="P:protein transport"/>
    <property type="evidence" value="ECO:0007669"/>
    <property type="project" value="TreeGrafter"/>
</dbReference>
<gene>
    <name evidence="4" type="ORF">HOLleu_28929</name>
</gene>
<evidence type="ECO:0000313" key="5">
    <source>
        <dbReference type="Proteomes" id="UP001152320"/>
    </source>
</evidence>
<dbReference type="Pfam" id="PF00339">
    <property type="entry name" value="Arrestin_N"/>
    <property type="match status" value="1"/>
</dbReference>
<evidence type="ECO:0000313" key="4">
    <source>
        <dbReference type="EMBL" id="KAJ8029518.1"/>
    </source>
</evidence>
<evidence type="ECO:0000256" key="2">
    <source>
        <dbReference type="SAM" id="MobiDB-lite"/>
    </source>
</evidence>
<keyword evidence="5" id="KW-1185">Reference proteome</keyword>
<dbReference type="Proteomes" id="UP001152320">
    <property type="component" value="Chromosome 14"/>
</dbReference>
<dbReference type="PANTHER" id="PTHR11188:SF176">
    <property type="entry name" value="ARRESTIN DOMAIN-CONTAINING PROTEIN 1"/>
    <property type="match status" value="1"/>
</dbReference>
<sequence>MGKLREFTIEFDKDKEVYDSGELISGYVSVNLADEKFLRGIHMTFTGRAGVEWTEIESRGKAKVTIHYLAGETYFDHEITIYGKDKSAGEDDQIQLPAGSHKFPFKFQLPDAAMPCSFEGSLGHIRYIARAVIDRPWKFDHVTKRAFSMVGIPYDLNRVQDALSPVNCEDEKTVCCLCCATGPITVSCNTDKRAYVPGETIYISAVLNNHSNRSVHSLEAELIQSVTYFARREGVGVPSYRNTSHVICSVQSEGCGSYSRVKWTQKPLVIPPVPPNDIDGCNFIRTQYYVKLTADVASTPFDVDLMMEVFIGTIPVEGSFLNHPTLTTTLSVSSQTESKPSTSKGPTFEAAAHGDREIRDADDSEYTFGHMKFTPFYTFYGFTRKSTRKKAGGSGMFRSSSKRKEEAKETEKDSTRV</sequence>
<dbReference type="SUPFAM" id="SSF81296">
    <property type="entry name" value="E set domains"/>
    <property type="match status" value="2"/>
</dbReference>
<comment type="similarity">
    <text evidence="1">Belongs to the arrestin family.</text>
</comment>
<accession>A0A9Q1H1B1</accession>
<dbReference type="AlphaFoldDB" id="A0A9Q1H1B1"/>
<evidence type="ECO:0000259" key="3">
    <source>
        <dbReference type="SMART" id="SM01017"/>
    </source>
</evidence>
<dbReference type="GO" id="GO:0005737">
    <property type="term" value="C:cytoplasm"/>
    <property type="evidence" value="ECO:0007669"/>
    <property type="project" value="TreeGrafter"/>
</dbReference>
<feature type="region of interest" description="Disordered" evidence="2">
    <location>
        <begin position="387"/>
        <end position="417"/>
    </location>
</feature>